<gene>
    <name evidence="1" type="ORF">BDY21DRAFT_290309</name>
</gene>
<evidence type="ECO:0000313" key="1">
    <source>
        <dbReference type="EMBL" id="KAF2455105.1"/>
    </source>
</evidence>
<name>A0A6A6NTK9_9PEZI</name>
<evidence type="ECO:0008006" key="3">
    <source>
        <dbReference type="Google" id="ProtNLM"/>
    </source>
</evidence>
<protein>
    <recommendedName>
        <fullName evidence="3">Sequence orphan</fullName>
    </recommendedName>
</protein>
<dbReference type="PANTHER" id="PTHR37845">
    <property type="entry name" value="SEQUENCE ORPHAN"/>
    <property type="match status" value="1"/>
</dbReference>
<keyword evidence="2" id="KW-1185">Reference proteome</keyword>
<dbReference type="AlphaFoldDB" id="A0A6A6NTK9"/>
<dbReference type="GO" id="GO:0005739">
    <property type="term" value="C:mitochondrion"/>
    <property type="evidence" value="ECO:0007669"/>
    <property type="project" value="TreeGrafter"/>
</dbReference>
<dbReference type="OrthoDB" id="275936at2759"/>
<organism evidence="1 2">
    <name type="scientific">Lineolata rhizophorae</name>
    <dbReference type="NCBI Taxonomy" id="578093"/>
    <lineage>
        <taxon>Eukaryota</taxon>
        <taxon>Fungi</taxon>
        <taxon>Dikarya</taxon>
        <taxon>Ascomycota</taxon>
        <taxon>Pezizomycotina</taxon>
        <taxon>Dothideomycetes</taxon>
        <taxon>Dothideomycetes incertae sedis</taxon>
        <taxon>Lineolatales</taxon>
        <taxon>Lineolataceae</taxon>
        <taxon>Lineolata</taxon>
    </lineage>
</organism>
<proteinExistence type="predicted"/>
<accession>A0A6A6NTK9</accession>
<dbReference type="Proteomes" id="UP000799766">
    <property type="component" value="Unassembled WGS sequence"/>
</dbReference>
<evidence type="ECO:0000313" key="2">
    <source>
        <dbReference type="Proteomes" id="UP000799766"/>
    </source>
</evidence>
<dbReference type="EMBL" id="MU001688">
    <property type="protein sequence ID" value="KAF2455105.1"/>
    <property type="molecule type" value="Genomic_DNA"/>
</dbReference>
<reference evidence="1" key="1">
    <citation type="journal article" date="2020" name="Stud. Mycol.">
        <title>101 Dothideomycetes genomes: a test case for predicting lifestyles and emergence of pathogens.</title>
        <authorList>
            <person name="Haridas S."/>
            <person name="Albert R."/>
            <person name="Binder M."/>
            <person name="Bloem J."/>
            <person name="Labutti K."/>
            <person name="Salamov A."/>
            <person name="Andreopoulos B."/>
            <person name="Baker S."/>
            <person name="Barry K."/>
            <person name="Bills G."/>
            <person name="Bluhm B."/>
            <person name="Cannon C."/>
            <person name="Castanera R."/>
            <person name="Culley D."/>
            <person name="Daum C."/>
            <person name="Ezra D."/>
            <person name="Gonzalez J."/>
            <person name="Henrissat B."/>
            <person name="Kuo A."/>
            <person name="Liang C."/>
            <person name="Lipzen A."/>
            <person name="Lutzoni F."/>
            <person name="Magnuson J."/>
            <person name="Mondo S."/>
            <person name="Nolan M."/>
            <person name="Ohm R."/>
            <person name="Pangilinan J."/>
            <person name="Park H.-J."/>
            <person name="Ramirez L."/>
            <person name="Alfaro M."/>
            <person name="Sun H."/>
            <person name="Tritt A."/>
            <person name="Yoshinaga Y."/>
            <person name="Zwiers L.-H."/>
            <person name="Turgeon B."/>
            <person name="Goodwin S."/>
            <person name="Spatafora J."/>
            <person name="Crous P."/>
            <person name="Grigoriev I."/>
        </authorList>
    </citation>
    <scope>NUCLEOTIDE SEQUENCE</scope>
    <source>
        <strain evidence="1">ATCC 16933</strain>
    </source>
</reference>
<sequence length="285" mass="30704">MPSEPGRSAQRQTERSWNMDKLGWRMGVDAMAAASAGALVAPVITMIDRGIVENSSGRNTLGNSIRGSLNTLLFRPHRYIFSKPFGLIFALYTGTYLTANTIDTFHTTVSRSPTDPAQPLPLTTTTAGPSKFLATSAANLALCLYKDSHFTKLFGAGARGAAAAAAVPRTTYALFALRDCLTIFASFNAPPLLAPYLGLSAAQFAAPAAAQLFSTPLHLLGLDAYNVRGAVPAGQRWRRVRRLWLKSCVARVGRIVPAFGLGGVVNLWVRREFMSGLDEEGRWEG</sequence>
<dbReference type="PANTHER" id="PTHR37845:SF1">
    <property type="entry name" value="SEQUENCE ORPHAN"/>
    <property type="match status" value="1"/>
</dbReference>
<dbReference type="InterPro" id="IPR038781">
    <property type="entry name" value="C365.16-ike"/>
</dbReference>